<comment type="subcellular location">
    <subcellularLocation>
        <location evidence="1">Cell membrane</location>
        <topology evidence="1">Multi-pass membrane protein</topology>
    </subcellularLocation>
</comment>
<dbReference type="GO" id="GO:0034707">
    <property type="term" value="C:chloride channel complex"/>
    <property type="evidence" value="ECO:0007669"/>
    <property type="project" value="UniProtKB-KW"/>
</dbReference>
<gene>
    <name evidence="16" type="ORF">WJX72_012476</name>
</gene>
<evidence type="ECO:0000256" key="13">
    <source>
        <dbReference type="SAM" id="MobiDB-lite"/>
    </source>
</evidence>
<keyword evidence="3" id="KW-0813">Transport</keyword>
<feature type="transmembrane region" description="Helical" evidence="14">
    <location>
        <begin position="870"/>
        <end position="893"/>
    </location>
</feature>
<keyword evidence="15" id="KW-0732">Signal</keyword>
<keyword evidence="17" id="KW-1185">Reference proteome</keyword>
<proteinExistence type="inferred from homology"/>
<name>A0AAW1Q5S2_9CHLO</name>
<keyword evidence="7" id="KW-0406">Ion transport</keyword>
<dbReference type="PANTHER" id="PTHR12424:SF8">
    <property type="entry name" value="PROTEIN TWEETY"/>
    <property type="match status" value="1"/>
</dbReference>
<keyword evidence="10" id="KW-0325">Glycoprotein</keyword>
<dbReference type="GO" id="GO:0005886">
    <property type="term" value="C:plasma membrane"/>
    <property type="evidence" value="ECO:0007669"/>
    <property type="project" value="UniProtKB-SubCell"/>
</dbReference>
<feature type="compositionally biased region" description="Low complexity" evidence="13">
    <location>
        <begin position="1002"/>
        <end position="1017"/>
    </location>
</feature>
<keyword evidence="6 14" id="KW-1133">Transmembrane helix</keyword>
<evidence type="ECO:0000256" key="3">
    <source>
        <dbReference type="ARBA" id="ARBA00022448"/>
    </source>
</evidence>
<evidence type="ECO:0000256" key="4">
    <source>
        <dbReference type="ARBA" id="ARBA00022475"/>
    </source>
</evidence>
<feature type="region of interest" description="Disordered" evidence="13">
    <location>
        <begin position="995"/>
        <end position="1032"/>
    </location>
</feature>
<dbReference type="AlphaFoldDB" id="A0AAW1Q5S2"/>
<evidence type="ECO:0000256" key="9">
    <source>
        <dbReference type="ARBA" id="ARBA00023173"/>
    </source>
</evidence>
<evidence type="ECO:0000313" key="16">
    <source>
        <dbReference type="EMBL" id="KAK9815948.1"/>
    </source>
</evidence>
<comment type="similarity">
    <text evidence="2">Belongs to the tweety family.</text>
</comment>
<dbReference type="Pfam" id="PF04906">
    <property type="entry name" value="Tweety"/>
    <property type="match status" value="1"/>
</dbReference>
<dbReference type="InterPro" id="IPR006990">
    <property type="entry name" value="Tweety"/>
</dbReference>
<reference evidence="16 17" key="1">
    <citation type="journal article" date="2024" name="Nat. Commun.">
        <title>Phylogenomics reveals the evolutionary origins of lichenization in chlorophyte algae.</title>
        <authorList>
            <person name="Puginier C."/>
            <person name="Libourel C."/>
            <person name="Otte J."/>
            <person name="Skaloud P."/>
            <person name="Haon M."/>
            <person name="Grisel S."/>
            <person name="Petersen M."/>
            <person name="Berrin J.G."/>
            <person name="Delaux P.M."/>
            <person name="Dal Grande F."/>
            <person name="Keller J."/>
        </authorList>
    </citation>
    <scope>NUCLEOTIDE SEQUENCE [LARGE SCALE GENOMIC DNA]</scope>
    <source>
        <strain evidence="16 17">SAG 2043</strain>
    </source>
</reference>
<dbReference type="PANTHER" id="PTHR12424">
    <property type="entry name" value="TWEETY-RELATED"/>
    <property type="match status" value="1"/>
</dbReference>
<feature type="compositionally biased region" description="Basic and acidic residues" evidence="13">
    <location>
        <begin position="923"/>
        <end position="932"/>
    </location>
</feature>
<comment type="caution">
    <text evidence="16">The sequence shown here is derived from an EMBL/GenBank/DDBJ whole genome shotgun (WGS) entry which is preliminary data.</text>
</comment>
<keyword evidence="5 14" id="KW-0812">Transmembrane</keyword>
<evidence type="ECO:0000256" key="5">
    <source>
        <dbReference type="ARBA" id="ARBA00022692"/>
    </source>
</evidence>
<protein>
    <recommendedName>
        <fullName evidence="18">Plasma membrane fusion protein PRM1</fullName>
    </recommendedName>
</protein>
<evidence type="ECO:0000256" key="10">
    <source>
        <dbReference type="ARBA" id="ARBA00023180"/>
    </source>
</evidence>
<keyword evidence="11" id="KW-0868">Chloride</keyword>
<feature type="transmembrane region" description="Helical" evidence="14">
    <location>
        <begin position="135"/>
        <end position="156"/>
    </location>
</feature>
<evidence type="ECO:0000256" key="15">
    <source>
        <dbReference type="SAM" id="SignalP"/>
    </source>
</evidence>
<feature type="region of interest" description="Disordered" evidence="13">
    <location>
        <begin position="923"/>
        <end position="945"/>
    </location>
</feature>
<dbReference type="GO" id="GO:0005229">
    <property type="term" value="F:intracellularly calcium-gated chloride channel activity"/>
    <property type="evidence" value="ECO:0007669"/>
    <property type="project" value="TreeGrafter"/>
</dbReference>
<dbReference type="EMBL" id="JALJOR010000006">
    <property type="protein sequence ID" value="KAK9815948.1"/>
    <property type="molecule type" value="Genomic_DNA"/>
</dbReference>
<feature type="transmembrane region" description="Helical" evidence="14">
    <location>
        <begin position="713"/>
        <end position="735"/>
    </location>
</feature>
<evidence type="ECO:0000256" key="14">
    <source>
        <dbReference type="SAM" id="Phobius"/>
    </source>
</evidence>
<organism evidence="16 17">
    <name type="scientific">[Myrmecia] bisecta</name>
    <dbReference type="NCBI Taxonomy" id="41462"/>
    <lineage>
        <taxon>Eukaryota</taxon>
        <taxon>Viridiplantae</taxon>
        <taxon>Chlorophyta</taxon>
        <taxon>core chlorophytes</taxon>
        <taxon>Trebouxiophyceae</taxon>
        <taxon>Trebouxiales</taxon>
        <taxon>Trebouxiaceae</taxon>
        <taxon>Myrmecia</taxon>
    </lineage>
</organism>
<keyword evidence="8 14" id="KW-0472">Membrane</keyword>
<keyword evidence="12" id="KW-0407">Ion channel</keyword>
<evidence type="ECO:0008006" key="18">
    <source>
        <dbReference type="Google" id="ProtNLM"/>
    </source>
</evidence>
<accession>A0AAW1Q5S2</accession>
<feature type="chain" id="PRO_5043620850" description="Plasma membrane fusion protein PRM1" evidence="15">
    <location>
        <begin position="24"/>
        <end position="1045"/>
    </location>
</feature>
<feature type="transmembrane region" description="Helical" evidence="14">
    <location>
        <begin position="80"/>
        <end position="99"/>
    </location>
</feature>
<dbReference type="Proteomes" id="UP001489004">
    <property type="component" value="Unassembled WGS sequence"/>
</dbReference>
<evidence type="ECO:0000256" key="7">
    <source>
        <dbReference type="ARBA" id="ARBA00023065"/>
    </source>
</evidence>
<sequence length="1045" mass="111827">MPVAVTTMARSTWLVVVVMVALAAMPVTPAAADTAFDNSKNDVCPKAEWRSTSSFSAATPNSGFNPREVDYYKNTVRAKLYGPIIILVVTIALFFYFIIWRVMKFCCQCCCGCCCWNCCAPDSRPGRLLKGRGMLIMRILVFAMSIGILIVAAYGMTKVAPDFVPKAFSLVDAIRAFLVAIFKAGDAIVADVNAVRPILDTVQSILTTDVNPAGINASIACLSPWLVGLVDPATIQTELQSIDTTILGTLTPTITSLSSNIPALVGTVIVALQPAAVNLDGAIFTNYKADAQTFIDAVNAANGYPAPATKQPTSGPVNSALQQLQTAAYTTKIQNFQAAARVFYTYQSDPTIPNTIANLQTLQSTSASLGTILPALSAQLQSIVSGYQTARPCMVSLIDQIQHINATVIALPASMQTSVDQLDSTMASLDTFLLGGTFDPLALASEIDLVTSSLVLPPSVSTTLSNLTAFQQKLSNLPNMNNFADSLDSIKNASTSAYTALDAFVASRTDYQNGGTQLQYDDMSQKARDARDALIPITLPTAEDSNINAASSAASSINTGLTGLPSQADLLSQMGTIQGSIATLPVLATYVTGLNGPTSAYAALPSPKDGVLSSASQTIMDLNNNVGNAISTTRQTVQDNVQKVQDKLWSTSNSTVGKIDTNEAKYKPKVESYDKKRQAGEYAYFAVVIFVVLVLCVTVLVHCQWLATSFTFLLLLLMLIYTLIGLVFCAIAVVGHDGCVNLEAQVIVQLQDQFKDDPSKLAKALPLAQYYLYGTGGNFTSVAKQALNVDFDNMLAKVNSTRDDAISKITGSYNVRPKLQAVIDSLIMLSVTVQGHIGNVMTLVSYDSIHPIYIQAKTLVCCDAIDMLGNLWMCMFATAVLATILILTMFTYIRTLDRLPDKACCGCTTRSYKEWEKPLTRREKRELDEAAAKGKGRGANGKGAMDFTMAAPDTPTAMHLLSPFEDSGGSGYIHTEMVPQGFSTDVIPMDASQRMDSVGGVKPSEGSSGSLLSPGLFKKGGGKKKAPKTEADAKKNYMQHVMRMT</sequence>
<evidence type="ECO:0000256" key="1">
    <source>
        <dbReference type="ARBA" id="ARBA00004651"/>
    </source>
</evidence>
<evidence type="ECO:0000313" key="17">
    <source>
        <dbReference type="Proteomes" id="UP001489004"/>
    </source>
</evidence>
<evidence type="ECO:0000256" key="8">
    <source>
        <dbReference type="ARBA" id="ARBA00023136"/>
    </source>
</evidence>
<keyword evidence="9" id="KW-0869">Chloride channel</keyword>
<feature type="transmembrane region" description="Helical" evidence="14">
    <location>
        <begin position="682"/>
        <end position="701"/>
    </location>
</feature>
<evidence type="ECO:0000256" key="2">
    <source>
        <dbReference type="ARBA" id="ARBA00009849"/>
    </source>
</evidence>
<evidence type="ECO:0000256" key="11">
    <source>
        <dbReference type="ARBA" id="ARBA00023214"/>
    </source>
</evidence>
<keyword evidence="4" id="KW-1003">Cell membrane</keyword>
<feature type="signal peptide" evidence="15">
    <location>
        <begin position="1"/>
        <end position="23"/>
    </location>
</feature>
<dbReference type="GO" id="GO:0072320">
    <property type="term" value="F:volume-sensitive chloride channel activity"/>
    <property type="evidence" value="ECO:0007669"/>
    <property type="project" value="TreeGrafter"/>
</dbReference>
<evidence type="ECO:0000256" key="12">
    <source>
        <dbReference type="ARBA" id="ARBA00023303"/>
    </source>
</evidence>
<evidence type="ECO:0000256" key="6">
    <source>
        <dbReference type="ARBA" id="ARBA00022989"/>
    </source>
</evidence>